<evidence type="ECO:0000256" key="3">
    <source>
        <dbReference type="ARBA" id="ARBA00012438"/>
    </source>
</evidence>
<dbReference type="PROSITE" id="PS50109">
    <property type="entry name" value="HIS_KIN"/>
    <property type="match status" value="1"/>
</dbReference>
<dbReference type="InterPro" id="IPR003594">
    <property type="entry name" value="HATPase_dom"/>
</dbReference>
<keyword evidence="8" id="KW-0812">Transmembrane</keyword>
<accession>A0A6N7XL22</accession>
<comment type="subcellular location">
    <subcellularLocation>
        <location evidence="2">Membrane</location>
    </subcellularLocation>
</comment>
<dbReference type="EC" id="2.7.13.3" evidence="3"/>
<dbReference type="InterPro" id="IPR005467">
    <property type="entry name" value="His_kinase_dom"/>
</dbReference>
<dbReference type="AlphaFoldDB" id="A0A6N7XL22"/>
<keyword evidence="7" id="KW-0902">Two-component regulatory system</keyword>
<keyword evidence="8" id="KW-0472">Membrane</keyword>
<evidence type="ECO:0000256" key="7">
    <source>
        <dbReference type="ARBA" id="ARBA00023012"/>
    </source>
</evidence>
<dbReference type="CDD" id="cd00082">
    <property type="entry name" value="HisKA"/>
    <property type="match status" value="1"/>
</dbReference>
<keyword evidence="4" id="KW-0597">Phosphoprotein</keyword>
<evidence type="ECO:0000256" key="8">
    <source>
        <dbReference type="SAM" id="Phobius"/>
    </source>
</evidence>
<dbReference type="Gene3D" id="3.30.565.10">
    <property type="entry name" value="Histidine kinase-like ATPase, C-terminal domain"/>
    <property type="match status" value="1"/>
</dbReference>
<organism evidence="10 11">
    <name type="scientific">Tissierella pigra</name>
    <dbReference type="NCBI Taxonomy" id="2607614"/>
    <lineage>
        <taxon>Bacteria</taxon>
        <taxon>Bacillati</taxon>
        <taxon>Bacillota</taxon>
        <taxon>Tissierellia</taxon>
        <taxon>Tissierellales</taxon>
        <taxon>Tissierellaceae</taxon>
        <taxon>Tissierella</taxon>
    </lineage>
</organism>
<keyword evidence="8" id="KW-1133">Transmembrane helix</keyword>
<dbReference type="SMART" id="SM00387">
    <property type="entry name" value="HATPase_c"/>
    <property type="match status" value="1"/>
</dbReference>
<name>A0A6N7XL22_9FIRM</name>
<dbReference type="PRINTS" id="PR00344">
    <property type="entry name" value="BCTRLSENSOR"/>
</dbReference>
<dbReference type="GO" id="GO:0016036">
    <property type="term" value="P:cellular response to phosphate starvation"/>
    <property type="evidence" value="ECO:0007669"/>
    <property type="project" value="TreeGrafter"/>
</dbReference>
<evidence type="ECO:0000256" key="6">
    <source>
        <dbReference type="ARBA" id="ARBA00022777"/>
    </source>
</evidence>
<evidence type="ECO:0000256" key="4">
    <source>
        <dbReference type="ARBA" id="ARBA00022553"/>
    </source>
</evidence>
<evidence type="ECO:0000259" key="9">
    <source>
        <dbReference type="PROSITE" id="PS50109"/>
    </source>
</evidence>
<dbReference type="GO" id="GO:0004721">
    <property type="term" value="F:phosphoprotein phosphatase activity"/>
    <property type="evidence" value="ECO:0007669"/>
    <property type="project" value="TreeGrafter"/>
</dbReference>
<evidence type="ECO:0000313" key="10">
    <source>
        <dbReference type="EMBL" id="MSU02729.1"/>
    </source>
</evidence>
<protein>
    <recommendedName>
        <fullName evidence="3">histidine kinase</fullName>
        <ecNumber evidence="3">2.7.13.3</ecNumber>
    </recommendedName>
</protein>
<evidence type="ECO:0000256" key="1">
    <source>
        <dbReference type="ARBA" id="ARBA00000085"/>
    </source>
</evidence>
<evidence type="ECO:0000313" key="11">
    <source>
        <dbReference type="Proteomes" id="UP000469523"/>
    </source>
</evidence>
<dbReference type="Pfam" id="PF00512">
    <property type="entry name" value="HisKA"/>
    <property type="match status" value="1"/>
</dbReference>
<comment type="caution">
    <text evidence="10">The sequence shown here is derived from an EMBL/GenBank/DDBJ whole genome shotgun (WGS) entry which is preliminary data.</text>
</comment>
<dbReference type="GO" id="GO:0005886">
    <property type="term" value="C:plasma membrane"/>
    <property type="evidence" value="ECO:0007669"/>
    <property type="project" value="TreeGrafter"/>
</dbReference>
<feature type="domain" description="Histidine kinase" evidence="9">
    <location>
        <begin position="92"/>
        <end position="306"/>
    </location>
</feature>
<gene>
    <name evidence="10" type="ORF">FYJ83_14805</name>
</gene>
<evidence type="ECO:0000256" key="5">
    <source>
        <dbReference type="ARBA" id="ARBA00022679"/>
    </source>
</evidence>
<comment type="catalytic activity">
    <reaction evidence="1">
        <text>ATP + protein L-histidine = ADP + protein N-phospho-L-histidine.</text>
        <dbReference type="EC" id="2.7.13.3"/>
    </reaction>
</comment>
<dbReference type="SUPFAM" id="SSF55874">
    <property type="entry name" value="ATPase domain of HSP90 chaperone/DNA topoisomerase II/histidine kinase"/>
    <property type="match status" value="1"/>
</dbReference>
<dbReference type="InterPro" id="IPR050351">
    <property type="entry name" value="BphY/WalK/GraS-like"/>
</dbReference>
<dbReference type="PANTHER" id="PTHR45453:SF1">
    <property type="entry name" value="PHOSPHATE REGULON SENSOR PROTEIN PHOR"/>
    <property type="match status" value="1"/>
</dbReference>
<reference evidence="10 11" key="1">
    <citation type="submission" date="2019-09" db="EMBL/GenBank/DDBJ databases">
        <title>In-depth cultivation of the pig gut microbiome towards novel bacterial diversity and tailored functional studies.</title>
        <authorList>
            <person name="Wylensek D."/>
            <person name="Hitch T.C.A."/>
            <person name="Clavel T."/>
        </authorList>
    </citation>
    <scope>NUCLEOTIDE SEQUENCE [LARGE SCALE GENOMIC DNA]</scope>
    <source>
        <strain evidence="10 11">WCA3-693-APC-4?</strain>
    </source>
</reference>
<dbReference type="InterPro" id="IPR004358">
    <property type="entry name" value="Sig_transdc_His_kin-like_C"/>
</dbReference>
<keyword evidence="11" id="KW-1185">Reference proteome</keyword>
<dbReference type="SUPFAM" id="SSF47384">
    <property type="entry name" value="Homodimeric domain of signal transducing histidine kinase"/>
    <property type="match status" value="1"/>
</dbReference>
<dbReference type="EMBL" id="VUNQ01000041">
    <property type="protein sequence ID" value="MSU02729.1"/>
    <property type="molecule type" value="Genomic_DNA"/>
</dbReference>
<dbReference type="InterPro" id="IPR036890">
    <property type="entry name" value="HATPase_C_sf"/>
</dbReference>
<dbReference type="InterPro" id="IPR036097">
    <property type="entry name" value="HisK_dim/P_sf"/>
</dbReference>
<dbReference type="Pfam" id="PF02518">
    <property type="entry name" value="HATPase_c"/>
    <property type="match status" value="1"/>
</dbReference>
<dbReference type="Gene3D" id="1.10.287.130">
    <property type="match status" value="1"/>
</dbReference>
<keyword evidence="5" id="KW-0808">Transferase</keyword>
<keyword evidence="6 10" id="KW-0418">Kinase</keyword>
<dbReference type="InterPro" id="IPR003661">
    <property type="entry name" value="HisK_dim/P_dom"/>
</dbReference>
<sequence>MVGLVSIFSVSIIVICTIFVFLVSKNVNTTLEALSQTIESIIDDNPKDIFSTIEDTMLSKLQSQVIKLSDILKSHNIRQRKEKDDLASLISDISHQLKTPLANLNIYNSLLLDTSLSDDRRIEFTKNMQSQIEKLNWLMESLIKMSKLETGIIKLNIKNQSITQTVLQAILMVSPKAEQKGINITFSSEKDIICNHDTKWTQEAIFNILDNGIKYSPDNTEIHMSIIKYELFCRIDIQDKGDGIIESDINKIFTRFYRGENSKNIDGVGIGLFLSRKIVSQQGGYIKVKSILGRGSVFSVFLPFET</sequence>
<dbReference type="SMART" id="SM00388">
    <property type="entry name" value="HisKA"/>
    <property type="match status" value="1"/>
</dbReference>
<proteinExistence type="predicted"/>
<dbReference type="Proteomes" id="UP000469523">
    <property type="component" value="Unassembled WGS sequence"/>
</dbReference>
<feature type="transmembrane region" description="Helical" evidence="8">
    <location>
        <begin position="6"/>
        <end position="24"/>
    </location>
</feature>
<evidence type="ECO:0000256" key="2">
    <source>
        <dbReference type="ARBA" id="ARBA00004370"/>
    </source>
</evidence>
<dbReference type="PANTHER" id="PTHR45453">
    <property type="entry name" value="PHOSPHATE REGULON SENSOR PROTEIN PHOR"/>
    <property type="match status" value="1"/>
</dbReference>
<dbReference type="GO" id="GO:0000155">
    <property type="term" value="F:phosphorelay sensor kinase activity"/>
    <property type="evidence" value="ECO:0007669"/>
    <property type="project" value="InterPro"/>
</dbReference>